<evidence type="ECO:0000313" key="2">
    <source>
        <dbReference type="EMBL" id="KAG1339249.1"/>
    </source>
</evidence>
<reference evidence="2" key="1">
    <citation type="journal article" date="2017" name="Gigascience">
        <title>The genome draft of coconut (Cocos nucifera).</title>
        <authorList>
            <person name="Xiao Y."/>
            <person name="Xu P."/>
            <person name="Fan H."/>
            <person name="Baudouin L."/>
            <person name="Xia W."/>
            <person name="Bocs S."/>
            <person name="Xu J."/>
            <person name="Li Q."/>
            <person name="Guo A."/>
            <person name="Zhou L."/>
            <person name="Li J."/>
            <person name="Wu Y."/>
            <person name="Ma Z."/>
            <person name="Armero A."/>
            <person name="Issali A.E."/>
            <person name="Liu N."/>
            <person name="Peng M."/>
            <person name="Yang Y."/>
        </authorList>
    </citation>
    <scope>NUCLEOTIDE SEQUENCE</scope>
    <source>
        <tissue evidence="2">Spear leaf of Hainan Tall coconut</tissue>
    </source>
</reference>
<gene>
    <name evidence="2" type="ORF">COCNU_04G015550</name>
</gene>
<dbReference type="PANTHER" id="PTHR34670:SF17">
    <property type="entry name" value="OS01G0143900 PROTEIN"/>
    <property type="match status" value="1"/>
</dbReference>
<feature type="compositionally biased region" description="Basic residues" evidence="1">
    <location>
        <begin position="70"/>
        <end position="81"/>
    </location>
</feature>
<proteinExistence type="predicted"/>
<dbReference type="OrthoDB" id="691358at2759"/>
<dbReference type="AlphaFoldDB" id="A0A8K0I7V2"/>
<name>A0A8K0I7V2_COCNU</name>
<evidence type="ECO:0000256" key="1">
    <source>
        <dbReference type="SAM" id="MobiDB-lite"/>
    </source>
</evidence>
<reference evidence="2" key="2">
    <citation type="submission" date="2019-07" db="EMBL/GenBank/DDBJ databases">
        <authorList>
            <person name="Yang Y."/>
            <person name="Bocs S."/>
            <person name="Baudouin L."/>
        </authorList>
    </citation>
    <scope>NUCLEOTIDE SEQUENCE</scope>
    <source>
        <tissue evidence="2">Spear leaf of Hainan Tall coconut</tissue>
    </source>
</reference>
<evidence type="ECO:0000313" key="3">
    <source>
        <dbReference type="Proteomes" id="UP000797356"/>
    </source>
</evidence>
<dbReference type="PANTHER" id="PTHR34670">
    <property type="entry name" value="EXPRESSED PROTEIN"/>
    <property type="match status" value="1"/>
</dbReference>
<organism evidence="2 3">
    <name type="scientific">Cocos nucifera</name>
    <name type="common">Coconut palm</name>
    <dbReference type="NCBI Taxonomy" id="13894"/>
    <lineage>
        <taxon>Eukaryota</taxon>
        <taxon>Viridiplantae</taxon>
        <taxon>Streptophyta</taxon>
        <taxon>Embryophyta</taxon>
        <taxon>Tracheophyta</taxon>
        <taxon>Spermatophyta</taxon>
        <taxon>Magnoliopsida</taxon>
        <taxon>Liliopsida</taxon>
        <taxon>Arecaceae</taxon>
        <taxon>Arecoideae</taxon>
        <taxon>Cocoseae</taxon>
        <taxon>Attaleinae</taxon>
        <taxon>Cocos</taxon>
    </lineage>
</organism>
<protein>
    <submittedName>
        <fullName evidence="2">Uncharacterized protein</fullName>
    </submittedName>
</protein>
<accession>A0A8K0I7V2</accession>
<feature type="region of interest" description="Disordered" evidence="1">
    <location>
        <begin position="57"/>
        <end position="81"/>
    </location>
</feature>
<dbReference type="EMBL" id="CM017875">
    <property type="protein sequence ID" value="KAG1339249.1"/>
    <property type="molecule type" value="Genomic_DNA"/>
</dbReference>
<sequence length="81" mass="9091">MEGLIPFIYKAIVQYRNGEQAPLPNSWFDEAHSAHYTQLSSGDSGRFRSLEIQFFSSSAQSPPPATGKHSPLRRPTSRRQA</sequence>
<comment type="caution">
    <text evidence="2">The sequence shown here is derived from an EMBL/GenBank/DDBJ whole genome shotgun (WGS) entry which is preliminary data.</text>
</comment>
<dbReference type="Proteomes" id="UP000797356">
    <property type="component" value="Chromosome 4"/>
</dbReference>
<keyword evidence="3" id="KW-1185">Reference proteome</keyword>